<evidence type="ECO:0000256" key="1">
    <source>
        <dbReference type="SAM" id="Phobius"/>
    </source>
</evidence>
<dbReference type="Proteomes" id="UP000219494">
    <property type="component" value="Unassembled WGS sequence"/>
</dbReference>
<feature type="transmembrane region" description="Helical" evidence="1">
    <location>
        <begin position="160"/>
        <end position="179"/>
    </location>
</feature>
<feature type="transmembrane region" description="Helical" evidence="1">
    <location>
        <begin position="99"/>
        <end position="124"/>
    </location>
</feature>
<keyword evidence="3" id="KW-1185">Reference proteome</keyword>
<feature type="transmembrane region" description="Helical" evidence="1">
    <location>
        <begin position="25"/>
        <end position="43"/>
    </location>
</feature>
<dbReference type="RefSeq" id="WP_097062605.1">
    <property type="nucleotide sequence ID" value="NZ_OBMI01000001.1"/>
</dbReference>
<dbReference type="OrthoDB" id="7585145at2"/>
<feature type="transmembrane region" description="Helical" evidence="1">
    <location>
        <begin position="136"/>
        <end position="154"/>
    </location>
</feature>
<accession>A0A285QIC0</accession>
<keyword evidence="1" id="KW-0812">Transmembrane</keyword>
<organism evidence="2 3">
    <name type="scientific">Sphingomonas guangdongensis</name>
    <dbReference type="NCBI Taxonomy" id="1141890"/>
    <lineage>
        <taxon>Bacteria</taxon>
        <taxon>Pseudomonadati</taxon>
        <taxon>Pseudomonadota</taxon>
        <taxon>Alphaproteobacteria</taxon>
        <taxon>Sphingomonadales</taxon>
        <taxon>Sphingomonadaceae</taxon>
        <taxon>Sphingomonas</taxon>
    </lineage>
</organism>
<reference evidence="2 3" key="1">
    <citation type="submission" date="2017-07" db="EMBL/GenBank/DDBJ databases">
        <authorList>
            <person name="Sun Z.S."/>
            <person name="Albrecht U."/>
            <person name="Echele G."/>
            <person name="Lee C.C."/>
        </authorList>
    </citation>
    <scope>NUCLEOTIDE SEQUENCE [LARGE SCALE GENOMIC DNA]</scope>
    <source>
        <strain evidence="2 3">CGMCC 1.12672</strain>
    </source>
</reference>
<sequence length="180" mass="18592">MVAVALLLIVAAVALVRYGWAGRPAAAWAGWGGIAAALLLLALSDGAWGVAVGTTLAMMAALAIVLYAGWREPARARRAPRTPPSVTLPHGGAEFGRRAAVFALVVPVAFAATQWLAFALQALARSSGWNATDATVLMLLGQPLLWGVLMTWQMTRSGPAAMVAPPVLAALAGTLLWSLS</sequence>
<proteinExistence type="predicted"/>
<feature type="transmembrane region" description="Helical" evidence="1">
    <location>
        <begin position="50"/>
        <end position="70"/>
    </location>
</feature>
<keyword evidence="1" id="KW-0472">Membrane</keyword>
<name>A0A285QIC0_9SPHN</name>
<gene>
    <name evidence="2" type="ORF">SAMN06297144_0744</name>
</gene>
<dbReference type="EMBL" id="OBMI01000001">
    <property type="protein sequence ID" value="SOB79812.1"/>
    <property type="molecule type" value="Genomic_DNA"/>
</dbReference>
<evidence type="ECO:0000313" key="2">
    <source>
        <dbReference type="EMBL" id="SOB79812.1"/>
    </source>
</evidence>
<protein>
    <submittedName>
        <fullName evidence="2">Uncharacterized protein</fullName>
    </submittedName>
</protein>
<dbReference type="AlphaFoldDB" id="A0A285QIC0"/>
<evidence type="ECO:0000313" key="3">
    <source>
        <dbReference type="Proteomes" id="UP000219494"/>
    </source>
</evidence>
<keyword evidence="1" id="KW-1133">Transmembrane helix</keyword>